<feature type="chain" id="PRO_5039628326" evidence="5">
    <location>
        <begin position="23"/>
        <end position="423"/>
    </location>
</feature>
<evidence type="ECO:0000256" key="1">
    <source>
        <dbReference type="ARBA" id="ARBA00004196"/>
    </source>
</evidence>
<protein>
    <submittedName>
        <fullName evidence="6">Sugar ABC transporter substrate-binding protein</fullName>
    </submittedName>
</protein>
<dbReference type="Gene3D" id="3.40.190.10">
    <property type="entry name" value="Periplasmic binding protein-like II"/>
    <property type="match status" value="1"/>
</dbReference>
<dbReference type="CDD" id="cd13585">
    <property type="entry name" value="PBP2_TMBP_like"/>
    <property type="match status" value="1"/>
</dbReference>
<dbReference type="Proteomes" id="UP000309676">
    <property type="component" value="Unassembled WGS sequence"/>
</dbReference>
<gene>
    <name evidence="6" type="ORF">FE782_10665</name>
</gene>
<evidence type="ECO:0000256" key="3">
    <source>
        <dbReference type="ARBA" id="ARBA00022448"/>
    </source>
</evidence>
<accession>A0A5R9GE81</accession>
<dbReference type="PROSITE" id="PS51257">
    <property type="entry name" value="PROKAR_LIPOPROTEIN"/>
    <property type="match status" value="1"/>
</dbReference>
<name>A0A5R9GE81_9BACL</name>
<dbReference type="RefSeq" id="WP_138194076.1">
    <property type="nucleotide sequence ID" value="NZ_VCIW01000005.1"/>
</dbReference>
<reference evidence="6 7" key="1">
    <citation type="submission" date="2019-05" db="EMBL/GenBank/DDBJ databases">
        <authorList>
            <person name="Narsing Rao M.P."/>
            <person name="Li W.J."/>
        </authorList>
    </citation>
    <scope>NUCLEOTIDE SEQUENCE [LARGE SCALE GENOMIC DNA]</scope>
    <source>
        <strain evidence="6 7">SYSU_K30003</strain>
    </source>
</reference>
<proteinExistence type="inferred from homology"/>
<dbReference type="PANTHER" id="PTHR43649">
    <property type="entry name" value="ARABINOSE-BINDING PROTEIN-RELATED"/>
    <property type="match status" value="1"/>
</dbReference>
<dbReference type="InterPro" id="IPR050490">
    <property type="entry name" value="Bact_solute-bd_prot1"/>
</dbReference>
<evidence type="ECO:0000256" key="5">
    <source>
        <dbReference type="SAM" id="SignalP"/>
    </source>
</evidence>
<feature type="signal peptide" evidence="5">
    <location>
        <begin position="1"/>
        <end position="22"/>
    </location>
</feature>
<sequence length="423" mass="46655">MNQRFRLRGVAAGMAACAIGLAACSGSGGSGAGGEKVELSWWVADANQLDVMKQAAEAFTAKHPNITVDVQTQEGDYYAKLQTTFTAGNGPDVTWIDGPSFQKFQSRGFLLDVTEFAERDGFSFDPFVQPIVELYKADGKHYGIPKDMDSIGLFYNKAMFDAAGLDYPTGDWTWNDLRDAAKKLTIVEGGETKQWGIALPDSAYTVQFPFMVQNGATIMNEDKKSVNLDSPEAVEAIEFVQSMIRDDKVSPDGKFLLENDPAQLFQSGKVAMIYDGSWMVRGYYDALKENVDVSPLPQGKQKAFTIHGVGWVANAKTKHPDEVWELMKFLGSEEFGNMQAETGLVIPAYAAAQAKWTEAAPMRLKEYADFTQYGIPYPTSFSTEWEQPMYNHFADIWIGEESVAEGLAAMEKEANEILATLGK</sequence>
<dbReference type="PANTHER" id="PTHR43649:SF31">
    <property type="entry name" value="SN-GLYCEROL-3-PHOSPHATE-BINDING PERIPLASMIC PROTEIN UGPB"/>
    <property type="match status" value="1"/>
</dbReference>
<dbReference type="OrthoDB" id="9782846at2"/>
<dbReference type="GO" id="GO:0030313">
    <property type="term" value="C:cell envelope"/>
    <property type="evidence" value="ECO:0007669"/>
    <property type="project" value="UniProtKB-SubCell"/>
</dbReference>
<comment type="caution">
    <text evidence="6">The sequence shown here is derived from an EMBL/GenBank/DDBJ whole genome shotgun (WGS) entry which is preliminary data.</text>
</comment>
<dbReference type="AlphaFoldDB" id="A0A5R9GE81"/>
<keyword evidence="7" id="KW-1185">Reference proteome</keyword>
<organism evidence="6 7">
    <name type="scientific">Paenibacillus antri</name>
    <dbReference type="NCBI Taxonomy" id="2582848"/>
    <lineage>
        <taxon>Bacteria</taxon>
        <taxon>Bacillati</taxon>
        <taxon>Bacillota</taxon>
        <taxon>Bacilli</taxon>
        <taxon>Bacillales</taxon>
        <taxon>Paenibacillaceae</taxon>
        <taxon>Paenibacillus</taxon>
    </lineage>
</organism>
<keyword evidence="3" id="KW-0813">Transport</keyword>
<dbReference type="Pfam" id="PF01547">
    <property type="entry name" value="SBP_bac_1"/>
    <property type="match status" value="1"/>
</dbReference>
<evidence type="ECO:0000256" key="4">
    <source>
        <dbReference type="ARBA" id="ARBA00022729"/>
    </source>
</evidence>
<evidence type="ECO:0000313" key="7">
    <source>
        <dbReference type="Proteomes" id="UP000309676"/>
    </source>
</evidence>
<evidence type="ECO:0000313" key="6">
    <source>
        <dbReference type="EMBL" id="TLS52420.1"/>
    </source>
</evidence>
<keyword evidence="4 5" id="KW-0732">Signal</keyword>
<comment type="similarity">
    <text evidence="2">Belongs to the bacterial solute-binding protein 1 family.</text>
</comment>
<dbReference type="InterPro" id="IPR006059">
    <property type="entry name" value="SBP"/>
</dbReference>
<comment type="subcellular location">
    <subcellularLocation>
        <location evidence="1">Cell envelope</location>
    </subcellularLocation>
</comment>
<dbReference type="EMBL" id="VCIW01000005">
    <property type="protein sequence ID" value="TLS52420.1"/>
    <property type="molecule type" value="Genomic_DNA"/>
</dbReference>
<dbReference type="SUPFAM" id="SSF53850">
    <property type="entry name" value="Periplasmic binding protein-like II"/>
    <property type="match status" value="1"/>
</dbReference>
<evidence type="ECO:0000256" key="2">
    <source>
        <dbReference type="ARBA" id="ARBA00008520"/>
    </source>
</evidence>